<reference evidence="7" key="1">
    <citation type="submission" date="2021-01" db="EMBL/GenBank/DDBJ databases">
        <authorList>
            <person name="Corre E."/>
            <person name="Pelletier E."/>
            <person name="Niang G."/>
            <person name="Scheremetjew M."/>
            <person name="Finn R."/>
            <person name="Kale V."/>
            <person name="Holt S."/>
            <person name="Cochrane G."/>
            <person name="Meng A."/>
            <person name="Brown T."/>
            <person name="Cohen L."/>
        </authorList>
    </citation>
    <scope>NUCLEOTIDE SEQUENCE</scope>
    <source>
        <strain evidence="7">379</strain>
    </source>
</reference>
<dbReference type="InterPro" id="IPR001708">
    <property type="entry name" value="YidC/ALB3/OXA1/COX18"/>
</dbReference>
<protein>
    <submittedName>
        <fullName evidence="7">Uncharacterized protein</fullName>
    </submittedName>
</protein>
<dbReference type="GO" id="GO:0005743">
    <property type="term" value="C:mitochondrial inner membrane"/>
    <property type="evidence" value="ECO:0007669"/>
    <property type="project" value="TreeGrafter"/>
</dbReference>
<accession>A0A7S3TRB7</accession>
<dbReference type="PANTHER" id="PTHR12428">
    <property type="entry name" value="OXA1"/>
    <property type="match status" value="1"/>
</dbReference>
<evidence type="ECO:0000256" key="5">
    <source>
        <dbReference type="SAM" id="MobiDB-lite"/>
    </source>
</evidence>
<evidence type="ECO:0000256" key="3">
    <source>
        <dbReference type="ARBA" id="ARBA00022989"/>
    </source>
</evidence>
<name>A0A7S3TRB7_EMIHU</name>
<organism evidence="7">
    <name type="scientific">Emiliania huxleyi</name>
    <name type="common">Coccolithophore</name>
    <name type="synonym">Pontosphaera huxleyi</name>
    <dbReference type="NCBI Taxonomy" id="2903"/>
    <lineage>
        <taxon>Eukaryota</taxon>
        <taxon>Haptista</taxon>
        <taxon>Haptophyta</taxon>
        <taxon>Prymnesiophyceae</taxon>
        <taxon>Isochrysidales</taxon>
        <taxon>Noelaerhabdaceae</taxon>
        <taxon>Emiliania</taxon>
    </lineage>
</organism>
<dbReference type="EMBL" id="HBIR01053839">
    <property type="protein sequence ID" value="CAE0590284.1"/>
    <property type="molecule type" value="Transcribed_RNA"/>
</dbReference>
<dbReference type="GO" id="GO:0032979">
    <property type="term" value="P:protein insertion into mitochondrial inner membrane from matrix"/>
    <property type="evidence" value="ECO:0007669"/>
    <property type="project" value="TreeGrafter"/>
</dbReference>
<dbReference type="AlphaFoldDB" id="A0A7S3TRB7"/>
<feature type="transmembrane region" description="Helical" evidence="6">
    <location>
        <begin position="102"/>
        <end position="122"/>
    </location>
</feature>
<dbReference type="PANTHER" id="PTHR12428:SF65">
    <property type="entry name" value="CYTOCHROME C OXIDASE ASSEMBLY PROTEIN COX18, MITOCHONDRIAL"/>
    <property type="match status" value="1"/>
</dbReference>
<evidence type="ECO:0000313" key="7">
    <source>
        <dbReference type="EMBL" id="CAE0590284.1"/>
    </source>
</evidence>
<evidence type="ECO:0000256" key="1">
    <source>
        <dbReference type="ARBA" id="ARBA00004141"/>
    </source>
</evidence>
<evidence type="ECO:0000256" key="2">
    <source>
        <dbReference type="ARBA" id="ARBA00022692"/>
    </source>
</evidence>
<evidence type="ECO:0000256" key="6">
    <source>
        <dbReference type="SAM" id="Phobius"/>
    </source>
</evidence>
<gene>
    <name evidence="7" type="ORF">EHUX00137_LOCUS41966</name>
</gene>
<comment type="subcellular location">
    <subcellularLocation>
        <location evidence="1">Membrane</location>
        <topology evidence="1">Multi-pass membrane protein</topology>
    </subcellularLocation>
</comment>
<evidence type="ECO:0000256" key="4">
    <source>
        <dbReference type="ARBA" id="ARBA00023136"/>
    </source>
</evidence>
<dbReference type="GO" id="GO:0032977">
    <property type="term" value="F:membrane insertase activity"/>
    <property type="evidence" value="ECO:0007669"/>
    <property type="project" value="InterPro"/>
</dbReference>
<sequence length="214" mass="22238">MGRSRGGVFSAAPLHSGCTPPRCIHALLRGTLHKPVARALRLASSASRMLWFPDLTQHDPYYMLPVLSGLSLFGMVSLGDAGQAGAKPDAQQQMVKNVMRGAAVVIVPATAWFESGVFIYWLTANALAVTQTLALRQPSIRSAVGMPPMPTAASSSATESGMLSAFGGEPAAAAAPPKAAPLILDEALLSATPPQAGRPRGKTAGGRGKKRSKR</sequence>
<keyword evidence="4 6" id="KW-0472">Membrane</keyword>
<feature type="region of interest" description="Disordered" evidence="5">
    <location>
        <begin position="190"/>
        <end position="214"/>
    </location>
</feature>
<keyword evidence="3 6" id="KW-1133">Transmembrane helix</keyword>
<keyword evidence="2 6" id="KW-0812">Transmembrane</keyword>
<proteinExistence type="predicted"/>